<dbReference type="RefSeq" id="WP_128744435.1">
    <property type="nucleotide sequence ID" value="NZ_CP035281.1"/>
</dbReference>
<evidence type="ECO:0000256" key="2">
    <source>
        <dbReference type="ARBA" id="ARBA00022552"/>
    </source>
</evidence>
<feature type="binding site" evidence="7 8">
    <location>
        <position position="75"/>
    </location>
    <ligand>
        <name>S-adenosyl-L-methionine</name>
        <dbReference type="ChEBI" id="CHEBI:59789"/>
    </ligand>
</feature>
<name>A0A410PS13_9FIRM</name>
<dbReference type="SMART" id="SM00650">
    <property type="entry name" value="rADc"/>
    <property type="match status" value="1"/>
</dbReference>
<keyword evidence="6 7" id="KW-0694">RNA-binding</keyword>
<organism evidence="10 11">
    <name type="scientific">Aminipila luticellarii</name>
    <dbReference type="NCBI Taxonomy" id="2507160"/>
    <lineage>
        <taxon>Bacteria</taxon>
        <taxon>Bacillati</taxon>
        <taxon>Bacillota</taxon>
        <taxon>Clostridia</taxon>
        <taxon>Peptostreptococcales</taxon>
        <taxon>Anaerovoracaceae</taxon>
        <taxon>Aminipila</taxon>
    </lineage>
</organism>
<dbReference type="NCBIfam" id="TIGR00755">
    <property type="entry name" value="ksgA"/>
    <property type="match status" value="1"/>
</dbReference>
<dbReference type="InterPro" id="IPR011530">
    <property type="entry name" value="rRNA_adenine_dimethylase"/>
</dbReference>
<sequence>MKLYAPSTIRQIKDKYGFRLSKSLGQNFLTDKNIIDKIIEESFIGEHDLVIEIGPGIGVLTSEAAEQGGKIIAVEIDKNLIPILQETLEGYDNVEILNRDILKTDLNEIIEQNPIINGGPVNSVRIIGNLPYYITTPIIMKILEDGTKADSITIMMQKEVADRIKAQAGKKAYGALSVAVQYYCTVNHVANVPKEVFVPQPKVDSTVIRLDIRTEKPVALKDEKIFFQCVKAGFGQRRKTMSNSLTGVCGLSKEQVGQVLESIGVDSQRRAETMNIEEFAMLANAVYDMVRLQL</sequence>
<dbReference type="Gene3D" id="1.10.8.100">
    <property type="entry name" value="Ribosomal RNA adenine dimethylase-like, domain 2"/>
    <property type="match status" value="1"/>
</dbReference>
<feature type="binding site" evidence="7 8">
    <location>
        <position position="100"/>
    </location>
    <ligand>
        <name>S-adenosyl-L-methionine</name>
        <dbReference type="ChEBI" id="CHEBI:59789"/>
    </ligand>
</feature>
<dbReference type="OrthoDB" id="9814755at2"/>
<dbReference type="GO" id="GO:0005829">
    <property type="term" value="C:cytosol"/>
    <property type="evidence" value="ECO:0007669"/>
    <property type="project" value="TreeGrafter"/>
</dbReference>
<evidence type="ECO:0000256" key="4">
    <source>
        <dbReference type="ARBA" id="ARBA00022679"/>
    </source>
</evidence>
<dbReference type="HAMAP" id="MF_00607">
    <property type="entry name" value="16SrRNA_methyltr_A"/>
    <property type="match status" value="1"/>
</dbReference>
<comment type="catalytic activity">
    <reaction evidence="7">
        <text>adenosine(1518)/adenosine(1519) in 16S rRNA + 4 S-adenosyl-L-methionine = N(6)-dimethyladenosine(1518)/N(6)-dimethyladenosine(1519) in 16S rRNA + 4 S-adenosyl-L-homocysteine + 4 H(+)</text>
        <dbReference type="Rhea" id="RHEA:19609"/>
        <dbReference type="Rhea" id="RHEA-COMP:10232"/>
        <dbReference type="Rhea" id="RHEA-COMP:10233"/>
        <dbReference type="ChEBI" id="CHEBI:15378"/>
        <dbReference type="ChEBI" id="CHEBI:57856"/>
        <dbReference type="ChEBI" id="CHEBI:59789"/>
        <dbReference type="ChEBI" id="CHEBI:74411"/>
        <dbReference type="ChEBI" id="CHEBI:74493"/>
        <dbReference type="EC" id="2.1.1.182"/>
    </reaction>
</comment>
<evidence type="ECO:0000256" key="1">
    <source>
        <dbReference type="ARBA" id="ARBA00022490"/>
    </source>
</evidence>
<evidence type="ECO:0000256" key="6">
    <source>
        <dbReference type="ARBA" id="ARBA00022884"/>
    </source>
</evidence>
<dbReference type="InterPro" id="IPR029063">
    <property type="entry name" value="SAM-dependent_MTases_sf"/>
</dbReference>
<dbReference type="PANTHER" id="PTHR11727:SF7">
    <property type="entry name" value="DIMETHYLADENOSINE TRANSFERASE-RELATED"/>
    <property type="match status" value="1"/>
</dbReference>
<evidence type="ECO:0000256" key="7">
    <source>
        <dbReference type="HAMAP-Rule" id="MF_00607"/>
    </source>
</evidence>
<feature type="binding site" evidence="7 8">
    <location>
        <position position="29"/>
    </location>
    <ligand>
        <name>S-adenosyl-L-methionine</name>
        <dbReference type="ChEBI" id="CHEBI:59789"/>
    </ligand>
</feature>
<protein>
    <recommendedName>
        <fullName evidence="7">Ribosomal RNA small subunit methyltransferase A</fullName>
        <ecNumber evidence="7">2.1.1.182</ecNumber>
    </recommendedName>
    <alternativeName>
        <fullName evidence="7">16S rRNA (adenine(1518)-N(6)/adenine(1519)-N(6))-dimethyltransferase</fullName>
    </alternativeName>
    <alternativeName>
        <fullName evidence="7">16S rRNA dimethyladenosine transferase</fullName>
    </alternativeName>
    <alternativeName>
        <fullName evidence="7">16S rRNA dimethylase</fullName>
    </alternativeName>
    <alternativeName>
        <fullName evidence="7">S-adenosylmethionine-6-N', N'-adenosyl(rRNA) dimethyltransferase</fullName>
    </alternativeName>
</protein>
<dbReference type="CDD" id="cd02440">
    <property type="entry name" value="AdoMet_MTases"/>
    <property type="match status" value="1"/>
</dbReference>
<feature type="binding site" evidence="7 8">
    <location>
        <position position="129"/>
    </location>
    <ligand>
        <name>S-adenosyl-L-methionine</name>
        <dbReference type="ChEBI" id="CHEBI:59789"/>
    </ligand>
</feature>
<evidence type="ECO:0000313" key="10">
    <source>
        <dbReference type="EMBL" id="QAT41781.1"/>
    </source>
</evidence>
<keyword evidence="3 7" id="KW-0489">Methyltransferase</keyword>
<evidence type="ECO:0000259" key="9">
    <source>
        <dbReference type="SMART" id="SM00650"/>
    </source>
</evidence>
<comment type="subcellular location">
    <subcellularLocation>
        <location evidence="7">Cytoplasm</location>
    </subcellularLocation>
</comment>
<keyword evidence="11" id="KW-1185">Reference proteome</keyword>
<dbReference type="Pfam" id="PF00398">
    <property type="entry name" value="RrnaAD"/>
    <property type="match status" value="1"/>
</dbReference>
<dbReference type="Proteomes" id="UP000287601">
    <property type="component" value="Chromosome"/>
</dbReference>
<dbReference type="InterPro" id="IPR023165">
    <property type="entry name" value="rRNA_Ade_diMease-like_C"/>
</dbReference>
<dbReference type="AlphaFoldDB" id="A0A410PS13"/>
<dbReference type="EMBL" id="CP035281">
    <property type="protein sequence ID" value="QAT41781.1"/>
    <property type="molecule type" value="Genomic_DNA"/>
</dbReference>
<dbReference type="InterPro" id="IPR020598">
    <property type="entry name" value="rRNA_Ade_methylase_Trfase_N"/>
</dbReference>
<dbReference type="PROSITE" id="PS01131">
    <property type="entry name" value="RRNA_A_DIMETH"/>
    <property type="match status" value="1"/>
</dbReference>
<feature type="binding site" evidence="7 8">
    <location>
        <position position="54"/>
    </location>
    <ligand>
        <name>S-adenosyl-L-methionine</name>
        <dbReference type="ChEBI" id="CHEBI:59789"/>
    </ligand>
</feature>
<keyword evidence="1 7" id="KW-0963">Cytoplasm</keyword>
<dbReference type="SUPFAM" id="SSF53335">
    <property type="entry name" value="S-adenosyl-L-methionine-dependent methyltransferases"/>
    <property type="match status" value="1"/>
</dbReference>
<dbReference type="EC" id="2.1.1.182" evidence="7"/>
<evidence type="ECO:0000256" key="8">
    <source>
        <dbReference type="PROSITE-ProRule" id="PRU01026"/>
    </source>
</evidence>
<keyword evidence="5 7" id="KW-0949">S-adenosyl-L-methionine</keyword>
<comment type="function">
    <text evidence="7">Specifically dimethylates two adjacent adenosines (A1518 and A1519) in the loop of a conserved hairpin near the 3'-end of 16S rRNA in the 30S particle. May play a critical role in biogenesis of 30S subunits.</text>
</comment>
<evidence type="ECO:0000313" key="11">
    <source>
        <dbReference type="Proteomes" id="UP000287601"/>
    </source>
</evidence>
<gene>
    <name evidence="7 10" type="primary">rsmA</name>
    <name evidence="7" type="synonym">ksgA</name>
    <name evidence="10" type="ORF">EQM06_00265</name>
</gene>
<dbReference type="Gene3D" id="3.40.50.150">
    <property type="entry name" value="Vaccinia Virus protein VP39"/>
    <property type="match status" value="1"/>
</dbReference>
<dbReference type="InterPro" id="IPR020596">
    <property type="entry name" value="rRNA_Ade_Mease_Trfase_CS"/>
</dbReference>
<dbReference type="GO" id="GO:0052908">
    <property type="term" value="F:16S rRNA (adenine(1518)-N(6)/adenine(1519)-N(6))-dimethyltransferase activity"/>
    <property type="evidence" value="ECO:0007669"/>
    <property type="project" value="UniProtKB-EC"/>
</dbReference>
<comment type="similarity">
    <text evidence="7">Belongs to the class I-like SAM-binding methyltransferase superfamily. rRNA adenine N(6)-methyltransferase family. RsmA subfamily.</text>
</comment>
<dbReference type="PANTHER" id="PTHR11727">
    <property type="entry name" value="DIMETHYLADENOSINE TRANSFERASE"/>
    <property type="match status" value="1"/>
</dbReference>
<keyword evidence="4 7" id="KW-0808">Transferase</keyword>
<feature type="domain" description="Ribosomal RNA adenine methylase transferase N-terminal" evidence="9">
    <location>
        <begin position="34"/>
        <end position="214"/>
    </location>
</feature>
<dbReference type="InterPro" id="IPR001737">
    <property type="entry name" value="KsgA/Erm"/>
</dbReference>
<accession>A0A410PS13</accession>
<evidence type="ECO:0000256" key="5">
    <source>
        <dbReference type="ARBA" id="ARBA00022691"/>
    </source>
</evidence>
<reference evidence="10 11" key="1">
    <citation type="submission" date="2019-01" db="EMBL/GenBank/DDBJ databases">
        <title>Draft genomes of a novel of Aminipila strains.</title>
        <authorList>
            <person name="Ma S."/>
        </authorList>
    </citation>
    <scope>NUCLEOTIDE SEQUENCE [LARGE SCALE GENOMIC DNA]</scope>
    <source>
        <strain evidence="11">JN-39</strain>
    </source>
</reference>
<dbReference type="KEGG" id="amij:EQM06_00265"/>
<dbReference type="PROSITE" id="PS51689">
    <property type="entry name" value="SAM_RNA_A_N6_MT"/>
    <property type="match status" value="1"/>
</dbReference>
<evidence type="ECO:0000256" key="3">
    <source>
        <dbReference type="ARBA" id="ARBA00022603"/>
    </source>
</evidence>
<feature type="binding site" evidence="7 8">
    <location>
        <position position="27"/>
    </location>
    <ligand>
        <name>S-adenosyl-L-methionine</name>
        <dbReference type="ChEBI" id="CHEBI:59789"/>
    </ligand>
</feature>
<proteinExistence type="inferred from homology"/>
<dbReference type="FunFam" id="3.40.50.150:FF:000023">
    <property type="entry name" value="Ribosomal RNA small subunit methyltransferase A"/>
    <property type="match status" value="1"/>
</dbReference>
<keyword evidence="2 7" id="KW-0698">rRNA processing</keyword>
<dbReference type="FunFam" id="1.10.8.100:FF:000001">
    <property type="entry name" value="Ribosomal RNA small subunit methyltransferase A"/>
    <property type="match status" value="1"/>
</dbReference>
<dbReference type="GO" id="GO:0003723">
    <property type="term" value="F:RNA binding"/>
    <property type="evidence" value="ECO:0007669"/>
    <property type="project" value="UniProtKB-UniRule"/>
</dbReference>